<dbReference type="Pfam" id="PF00512">
    <property type="entry name" value="HisKA"/>
    <property type="match status" value="1"/>
</dbReference>
<dbReference type="InterPro" id="IPR001789">
    <property type="entry name" value="Sig_transdc_resp-reg_receiver"/>
</dbReference>
<evidence type="ECO:0000256" key="4">
    <source>
        <dbReference type="PROSITE-ProRule" id="PRU00169"/>
    </source>
</evidence>
<dbReference type="EMBL" id="LJYW01000001">
    <property type="protein sequence ID" value="KPL50942.1"/>
    <property type="molecule type" value="Genomic_DNA"/>
</dbReference>
<dbReference type="InterPro" id="IPR004358">
    <property type="entry name" value="Sig_transdc_His_kin-like_C"/>
</dbReference>
<dbReference type="CDD" id="cd12915">
    <property type="entry name" value="PDC2_DGC_like"/>
    <property type="match status" value="1"/>
</dbReference>
<dbReference type="SMART" id="SM00387">
    <property type="entry name" value="HATPase_c"/>
    <property type="match status" value="1"/>
</dbReference>
<protein>
    <recommendedName>
        <fullName evidence="2">histidine kinase</fullName>
        <ecNumber evidence="2">2.7.13.3</ecNumber>
    </recommendedName>
</protein>
<evidence type="ECO:0000259" key="8">
    <source>
        <dbReference type="PROSITE" id="PS50110"/>
    </source>
</evidence>
<dbReference type="SUPFAM" id="SSF47384">
    <property type="entry name" value="Homodimeric domain of signal transducing histidine kinase"/>
    <property type="match status" value="1"/>
</dbReference>
<evidence type="ECO:0000313" key="9">
    <source>
        <dbReference type="EMBL" id="KPL50942.1"/>
    </source>
</evidence>
<proteinExistence type="predicted"/>
<keyword evidence="10" id="KW-1185">Reference proteome</keyword>
<reference evidence="9 10" key="1">
    <citation type="submission" date="2015-09" db="EMBL/GenBank/DDBJ databases">
        <authorList>
            <person name="Jackson K.R."/>
            <person name="Lunt B.L."/>
            <person name="Fisher J.N.B."/>
            <person name="Gardner A.V."/>
            <person name="Bailey M.E."/>
            <person name="Deus L.M."/>
            <person name="Earl A.S."/>
            <person name="Gibby P.D."/>
            <person name="Hartmann K.A."/>
            <person name="Liu J.E."/>
            <person name="Manci A.M."/>
            <person name="Nielsen D.A."/>
            <person name="Solomon M.B."/>
            <person name="Breakwell D.P."/>
            <person name="Burnett S.H."/>
            <person name="Grose J.H."/>
        </authorList>
    </citation>
    <scope>NUCLEOTIDE SEQUENCE [LARGE SCALE GENOMIC DNA]</scope>
    <source>
        <strain evidence="9 10">16</strain>
    </source>
</reference>
<dbReference type="PROSITE" id="PS50110">
    <property type="entry name" value="RESPONSE_REGULATORY"/>
    <property type="match status" value="1"/>
</dbReference>
<evidence type="ECO:0000256" key="1">
    <source>
        <dbReference type="ARBA" id="ARBA00000085"/>
    </source>
</evidence>
<dbReference type="Pfam" id="PF02518">
    <property type="entry name" value="HATPase_c"/>
    <property type="match status" value="1"/>
</dbReference>
<gene>
    <name evidence="9" type="ORF">ABB55_00805</name>
</gene>
<dbReference type="SMART" id="SM00388">
    <property type="entry name" value="HisKA"/>
    <property type="match status" value="1"/>
</dbReference>
<feature type="domain" description="Response regulatory" evidence="8">
    <location>
        <begin position="386"/>
        <end position="497"/>
    </location>
</feature>
<dbReference type="PANTHER" id="PTHR43065:SF49">
    <property type="entry name" value="HISTIDINE KINASE"/>
    <property type="match status" value="1"/>
</dbReference>
<dbReference type="SUPFAM" id="SSF52172">
    <property type="entry name" value="CheY-like"/>
    <property type="match status" value="1"/>
</dbReference>
<name>A0A0P6VFY6_9HYPH</name>
<comment type="caution">
    <text evidence="9">The sequence shown here is derived from an EMBL/GenBank/DDBJ whole genome shotgun (WGS) entry which is preliminary data.</text>
</comment>
<dbReference type="PANTHER" id="PTHR43065">
    <property type="entry name" value="SENSOR HISTIDINE KINASE"/>
    <property type="match status" value="1"/>
</dbReference>
<sequence length="522" mass="56331">MVRFPELPNVKSPEARLERFLNTIAKKPDWDVIAGRGVFENVPRTIGYHKVAGYPLYVTVSIDDARVWQAWREAMLWPLLIGIAGALGLFAMTCIASRFAESESKARRALEDEQLIREQMEEERHAIEEALYQAQKMEAVARLTAGVAHDFNNILMIVRGSAEALRRRATEPARSGRLIDAIVAGAERGQTLTRQLLAFSRPSAAHAATIHLQDQAADMKRLMVQSTRTDIDVEVEMARDLGPVRIDRNVFEVALINLAVNARDAMPAGGRLILSARNVAADDASLPLIGEAVAITIRDTGSGIAPDHLGKVFEPFFTTKGHGKGRGLGLSQVYGFARNAGGAVTIESTLGRGTSITLWLPRVETAVQASVEPGDPAAKADRPCHAVLLVEDNPGVAASVMGMFKGLGYAADWVADAERAAAALASNSYELVLCDVVMPGQSGFDLAEGLARSRPDLPVILMTGYSEMLEQAAPAGIEVLWKPFSEAALGDAIARAFDRIRTGQRVAPEPVATDNVIRFPGI</sequence>
<feature type="domain" description="Histidine kinase" evidence="7">
    <location>
        <begin position="146"/>
        <end position="364"/>
    </location>
</feature>
<dbReference type="AlphaFoldDB" id="A0A0P6VFY6"/>
<dbReference type="Proteomes" id="UP000048984">
    <property type="component" value="Unassembled WGS sequence"/>
</dbReference>
<organism evidence="9 10">
    <name type="scientific">Prosthecodimorpha hirschii</name>
    <dbReference type="NCBI Taxonomy" id="665126"/>
    <lineage>
        <taxon>Bacteria</taxon>
        <taxon>Pseudomonadati</taxon>
        <taxon>Pseudomonadota</taxon>
        <taxon>Alphaproteobacteria</taxon>
        <taxon>Hyphomicrobiales</taxon>
        <taxon>Ancalomicrobiaceae</taxon>
        <taxon>Prosthecodimorpha</taxon>
    </lineage>
</organism>
<evidence type="ECO:0000256" key="3">
    <source>
        <dbReference type="ARBA" id="ARBA00022553"/>
    </source>
</evidence>
<keyword evidence="6" id="KW-0472">Membrane</keyword>
<dbReference type="InterPro" id="IPR011006">
    <property type="entry name" value="CheY-like_superfamily"/>
</dbReference>
<feature type="transmembrane region" description="Helical" evidence="6">
    <location>
        <begin position="76"/>
        <end position="100"/>
    </location>
</feature>
<dbReference type="InterPro" id="IPR036890">
    <property type="entry name" value="HATPase_C_sf"/>
</dbReference>
<dbReference type="CDD" id="cd00082">
    <property type="entry name" value="HisKA"/>
    <property type="match status" value="1"/>
</dbReference>
<evidence type="ECO:0000313" key="10">
    <source>
        <dbReference type="Proteomes" id="UP000048984"/>
    </source>
</evidence>
<dbReference type="GO" id="GO:0000155">
    <property type="term" value="F:phosphorelay sensor kinase activity"/>
    <property type="evidence" value="ECO:0007669"/>
    <property type="project" value="InterPro"/>
</dbReference>
<dbReference type="Gene3D" id="3.30.565.10">
    <property type="entry name" value="Histidine kinase-like ATPase, C-terminal domain"/>
    <property type="match status" value="1"/>
</dbReference>
<dbReference type="InterPro" id="IPR003661">
    <property type="entry name" value="HisK_dim/P_dom"/>
</dbReference>
<comment type="catalytic activity">
    <reaction evidence="1">
        <text>ATP + protein L-histidine = ADP + protein N-phospho-L-histidine.</text>
        <dbReference type="EC" id="2.7.13.3"/>
    </reaction>
</comment>
<dbReference type="InterPro" id="IPR003594">
    <property type="entry name" value="HATPase_dom"/>
</dbReference>
<dbReference type="InterPro" id="IPR036097">
    <property type="entry name" value="HisK_dim/P_sf"/>
</dbReference>
<keyword evidence="5" id="KW-0175">Coiled coil</keyword>
<feature type="coiled-coil region" evidence="5">
    <location>
        <begin position="103"/>
        <end position="137"/>
    </location>
</feature>
<dbReference type="PROSITE" id="PS50109">
    <property type="entry name" value="HIS_KIN"/>
    <property type="match status" value="1"/>
</dbReference>
<evidence type="ECO:0000256" key="2">
    <source>
        <dbReference type="ARBA" id="ARBA00012438"/>
    </source>
</evidence>
<evidence type="ECO:0000256" key="6">
    <source>
        <dbReference type="SAM" id="Phobius"/>
    </source>
</evidence>
<dbReference type="Gene3D" id="3.30.450.20">
    <property type="entry name" value="PAS domain"/>
    <property type="match status" value="1"/>
</dbReference>
<feature type="modified residue" description="4-aspartylphosphate" evidence="4">
    <location>
        <position position="435"/>
    </location>
</feature>
<keyword evidence="6" id="KW-1133">Transmembrane helix</keyword>
<dbReference type="SMART" id="SM00448">
    <property type="entry name" value="REC"/>
    <property type="match status" value="1"/>
</dbReference>
<dbReference type="InterPro" id="IPR005467">
    <property type="entry name" value="His_kinase_dom"/>
</dbReference>
<accession>A0A0P6VFY6</accession>
<dbReference type="EC" id="2.7.13.3" evidence="2"/>
<dbReference type="SUPFAM" id="SSF55874">
    <property type="entry name" value="ATPase domain of HSP90 chaperone/DNA topoisomerase II/histidine kinase"/>
    <property type="match status" value="1"/>
</dbReference>
<dbReference type="STRING" id="665126.ABB55_00805"/>
<keyword evidence="6" id="KW-0812">Transmembrane</keyword>
<evidence type="ECO:0000259" key="7">
    <source>
        <dbReference type="PROSITE" id="PS50109"/>
    </source>
</evidence>
<dbReference type="Gene3D" id="1.10.287.130">
    <property type="match status" value="1"/>
</dbReference>
<reference evidence="9 10" key="2">
    <citation type="submission" date="2015-10" db="EMBL/GenBank/DDBJ databases">
        <title>Draft Genome Sequence of Prosthecomicrobium hirschii ATCC 27832.</title>
        <authorList>
            <person name="Daniel J."/>
            <person name="Givan S.A."/>
            <person name="Brun Y.V."/>
            <person name="Brown P.J."/>
        </authorList>
    </citation>
    <scope>NUCLEOTIDE SEQUENCE [LARGE SCALE GENOMIC DNA]</scope>
    <source>
        <strain evidence="9 10">16</strain>
    </source>
</reference>
<evidence type="ECO:0000256" key="5">
    <source>
        <dbReference type="SAM" id="Coils"/>
    </source>
</evidence>
<dbReference type="Pfam" id="PF00072">
    <property type="entry name" value="Response_reg"/>
    <property type="match status" value="1"/>
</dbReference>
<dbReference type="Gene3D" id="3.40.50.2300">
    <property type="match status" value="1"/>
</dbReference>
<keyword evidence="3 4" id="KW-0597">Phosphoprotein</keyword>
<dbReference type="CDD" id="cd00156">
    <property type="entry name" value="REC"/>
    <property type="match status" value="1"/>
</dbReference>
<dbReference type="PRINTS" id="PR00344">
    <property type="entry name" value="BCTRLSENSOR"/>
</dbReference>